<sequence length="3049" mass="342876">MARKGGGSAQRKAPPLPPANVLMNSNGNGNPPPSTIAAQIVHNAANVNSRQDAAAKVTFGELLKEFLQHPSTDEPDVQLVAFICVVAEAGLDGLFKEDPFALDEQREQGIRSISAILYLLNQKPHLLFSAKDGEDNGIPRPPVVLWLFPKLLGLLTRATLRPIHSHVQDMLTFCLDVLTKPTIYSRQAAAMTQLYKSSVAYIRDELKATNEPVTRQAASFRVAIPSISSLNDFWPESKQLIAAPHDLQRKISSPTSAIYVGLNILTALCTVSHRRPRIASFEQQSLWALDTCDELWHYFRRWTTSSSKLPLHDETVSSYMQLMEIIAVPDNAQRIHSLSPKKAILMTISSMACLLDTLNTLPMSEGNQIQLALLVTRLYYLTQTELPQRNVLHRRRQSLRVFDTDVMKQSVRRICENTELLSGLQRDLQLALCLWITNETLPENTESLRRELCSNGAASFTSPQMVEDATKYIQVFQRMHLDEDRPAKRRKTLHESSENATRKSLRCSISPTSTTLSSMCSGLLHGALAYSVRENYSSLPDHPKQNEAAQQQLLTALGKIACAGSQSLQADSNDSQHWQKLKCKICDNPNLTERNPEVYWNSTDKDGDWKEVMTALLAITKEAKFQASSRSRVLMAVAIGRLFNHISDATYLNLEVCELGQWLLACMSRSLRELKIAAAHALMVFLRSDIASRIRQKNRTSVVEFFDALVQRGVFADQEALILAYGQVARVCGELELPIILHRLVEYLGHSNALICGMAYRELDALAEPHEPEALFKPYWRILAFSVIKDIVNKPQKAQQLAELTEQTVRQLLVLTQSYTLPHLVLTRRGDIIEKIAQARKVSVAEVLTQPRSNLAKILALLLSQSVPDVESFAMESLAEIEPAMREGSNNRLDTLIALDITGVAIEILLLSAEQDEPRKAPYRRAFSTLARLADVKHGQRKSSSKTKSLDEFCEAHILGIIAYFSDIVESPLTQGKTVPHPLPERKRCIAAIGEFITLARYSVNGALPQIRACLQSAMADPDLCDDAFMVWTAFLGALDADDTMLVIDQTFALIVEHWTIFAEETQLLANKTIGALTQEYDTQLRARIEYLPSLATIPMLSKIEGELVRFKSQLDTVRIFQAFSHRCKDQNAVVVRQALRELGPYLDTNQKSMHQAVVGQKPLPVLAALTRSLLDASIRFSDDHSDITTLCAQCLGIIGGLDPYRVETIREKKRVLMLSNFSRRDEDIDFVALLLEQVLVKVFLSTTNATSQGWIAYVMQEMLKHCGFSALAIAKPRSSQVSTEVQRWNDIPEPTRNVLTPFLNSRYSVNRNPALHYSSPTYPIFHGNISHGTWLQTFVYDLLQKGQGVNVEMVFPVLARVIRGFDLSIATFILPFAALNVIVSDDDQNMANVGTELMAVLRYDIQSTDQTDTVLVKQCSENVFQVLDYLSLWLQEKKKSVTDARIMAGKTGRGVSEGEEMNAIKQISRVEGILHLIPAEVISRRAVECGSYARALFHWEQYYRQQQQRKIETNQEFEKDELLQHLQSIYAQIDEPDSIEGITAHLKVLNPEQQIMEDRKAGRWTAAQSWYEIALAEKPDDVDTQINLLTCLKESGQYDAILNYVDGFHASNSALSASTLPFAAEAAWSAGKWTQLERILGASSNTAVGATMDFNVGVGRALLALYQTDETGFKTITAALRGNLSKVLSPSNTNSLQACHDTLVKLHALYEIEAISGVMTTTRPEREVVLENLDRRLDVIGAYTSDKQYILGMRRAAMLVSKIDFSDLDIAAAWLTTGRLARKGGFMTTAFNSVLHAEQLGDGASKIEYSKLLWKEGHHRKAIANLRGAIESNAFANSDSLPINISITTDGRGGDHVSKVKCHAQLLLAKWLDRAGQTKSGSLKDAYATGVMSYPKWDKGHYYLGRYYLKLLESEKKLPVSKQSQEYLAGSLIKLVIENFVRSTVYGTKYYYQTLPKILTLWLDLGTEVMNTAPRSARDKEFHDHKITYLDHINKYLKRYAGERMPAYTWYTAFPQIITRISHPNKNVWDALQSIIIRVAAAYPQQTLWSLLAVLHSTQDDRRARGTAVLQKLRDTSKRKNGSLDLKNVIVQGQRLTDALLIACDAPVEQRVTHVSLSKDLGFSHKLAPSHLVVPIEANMLPNLPAGNDSKTIRLHNPFPQDAVTINAFMDDVLVLSSLQRPRKINVRGSDGRSYGLLCKPKDDLRKDQRLMEFNAMINRALTKDIESSKRRLYIKTYAVTPLNEECGAIEWVEGLKPMRDIIIRSYRQHNVQIDYSQIRTLLNEASSSPSKVPIFTEKILRKFQPVLHEWFVETFPEPEAWLSARLRYTRSCAVMSIVGHVLGLGDRHGENVLLEQGDGGTFHVDFNCLFDKGLTFEKPELVPFRLTHNMVDAMGPQGVEGPFRKAAELVYSLLRQHEDTLITILETFVHDPTADFLGGKRRKKFAGVPDSPQEVLDSVRTKVNGYLKGESVPLSVEGSCCGVRVWYEERRGCKAAGRCNRRSGTNRGRVASAACLPEQPRDLYSSSLDHRLSSTTRPPSLRPQSAVAAVDAIRLPSVQVTLDSRQQEAATQTAPSLERTDNNMELSSWPQVGMINQKNYYTEFLKRDEQFLAVRYPKDEERARIVQEARDKDRARALGVPQAAEGTNPQADEAADEVDASLDSARTDISKVIVIHPGSQNLRVGLGSDALPKTIPMVIARRWKESECEEDGGEPSPKRMRVEGAVPDEALPEKWFGEDFADQYMAMSSELRTRMRSNKRRVLPNSKDLVTNYNRRTPPEVISEHNDINRIDFTEIPSNLAKAPHFFTGHDALRIPEFSKPRYKLFWPLRHGTFNESEYQDRNQIYHDISKIFEEALRNHLGITRMKDLANYKCVLIIPDLYERNYVTTMLDILIRDLGIGKVCLQQESLSITFGAGQDKLCVVDIGAQKTSICCVDEGLCVEESRVNLKMGGADITETFIKMMLYGHFPYSDINLKRRYDFLLAEELKQKFCSMDEGSVMVQTWDFYLRASGQETRKYMFKTYDETLLSVMNCCSALRRSLRQLAQ</sequence>
<dbReference type="EMBL" id="JAPHNI010000442">
    <property type="protein sequence ID" value="KAJ8111043.1"/>
    <property type="molecule type" value="Genomic_DNA"/>
</dbReference>
<proteinExistence type="predicted"/>
<comment type="caution">
    <text evidence="1">The sequence shown here is derived from an EMBL/GenBank/DDBJ whole genome shotgun (WGS) entry which is preliminary data.</text>
</comment>
<name>A0ACC2I7B7_9PLEO</name>
<organism evidence="1 2">
    <name type="scientific">Boeremia exigua</name>
    <dbReference type="NCBI Taxonomy" id="749465"/>
    <lineage>
        <taxon>Eukaryota</taxon>
        <taxon>Fungi</taxon>
        <taxon>Dikarya</taxon>
        <taxon>Ascomycota</taxon>
        <taxon>Pezizomycotina</taxon>
        <taxon>Dothideomycetes</taxon>
        <taxon>Pleosporomycetidae</taxon>
        <taxon>Pleosporales</taxon>
        <taxon>Pleosporineae</taxon>
        <taxon>Didymellaceae</taxon>
        <taxon>Boeremia</taxon>
    </lineage>
</organism>
<evidence type="ECO:0000313" key="2">
    <source>
        <dbReference type="Proteomes" id="UP001153331"/>
    </source>
</evidence>
<reference evidence="1" key="1">
    <citation type="submission" date="2022-11" db="EMBL/GenBank/DDBJ databases">
        <title>Genome Sequence of Boeremia exigua.</title>
        <authorList>
            <person name="Buettner E."/>
        </authorList>
    </citation>
    <scope>NUCLEOTIDE SEQUENCE</scope>
    <source>
        <strain evidence="1">CU02</strain>
    </source>
</reference>
<evidence type="ECO:0000313" key="1">
    <source>
        <dbReference type="EMBL" id="KAJ8111043.1"/>
    </source>
</evidence>
<accession>A0ACC2I7B7</accession>
<dbReference type="Proteomes" id="UP001153331">
    <property type="component" value="Unassembled WGS sequence"/>
</dbReference>
<gene>
    <name evidence="1" type="ORF">OPT61_g6269</name>
</gene>
<keyword evidence="2" id="KW-1185">Reference proteome</keyword>
<protein>
    <submittedName>
        <fullName evidence="1">Uncharacterized protein</fullName>
    </submittedName>
</protein>